<keyword evidence="1" id="KW-0812">Transmembrane</keyword>
<dbReference type="InterPro" id="IPR052860">
    <property type="entry name" value="NRL-GPCR1"/>
</dbReference>
<proteinExistence type="predicted"/>
<evidence type="ECO:0000313" key="2">
    <source>
        <dbReference type="EMBL" id="CAI5450938.1"/>
    </source>
</evidence>
<feature type="transmembrane region" description="Helical" evidence="1">
    <location>
        <begin position="41"/>
        <end position="63"/>
    </location>
</feature>
<keyword evidence="1" id="KW-0472">Membrane</keyword>
<sequence length="312" mass="36181">MIWLLMTIFETILNFAAFFSSIFYLYLIYQANVLHSYCRIYLIILGIGMLFMTSYGLSIYEYLAAGQKFALLDEGVTFRSKTWEFIHEVGYALESMSMLFFSTERLIASKYPMQYNSEHFIVFIIFSLIISIGVALYFSTSIHVYGILYSPTAVASVLDLSALLIMIFAWHTSLRVYRQTTGEVGLNRRFQMSEVFEWTSTLLPAALGAMICKLLSSLAIWTWLILELTSSDYGVANFIYNNILNAYIVALPWIIVFRNRNLKRKYFSKSSPSSNNNNNEKIRTLEGDEIKLRGSQNDYFEMLRDSWKHYEV</sequence>
<dbReference type="OrthoDB" id="5853740at2759"/>
<dbReference type="Proteomes" id="UP001152747">
    <property type="component" value="Unassembled WGS sequence"/>
</dbReference>
<feature type="transmembrane region" description="Helical" evidence="1">
    <location>
        <begin position="144"/>
        <end position="170"/>
    </location>
</feature>
<keyword evidence="3" id="KW-1185">Reference proteome</keyword>
<name>A0A9P1N4M8_9PELO</name>
<dbReference type="PANTHER" id="PTHR47521:SF18">
    <property type="entry name" value="G PROTEIN-COUPLED RECEPTOR-RELATED"/>
    <property type="match status" value="1"/>
</dbReference>
<dbReference type="EMBL" id="CANHGI010000005">
    <property type="protein sequence ID" value="CAI5450938.1"/>
    <property type="molecule type" value="Genomic_DNA"/>
</dbReference>
<keyword evidence="1" id="KW-1133">Transmembrane helix</keyword>
<feature type="transmembrane region" description="Helical" evidence="1">
    <location>
        <begin position="202"/>
        <end position="226"/>
    </location>
</feature>
<comment type="caution">
    <text evidence="2">The sequence shown here is derived from an EMBL/GenBank/DDBJ whole genome shotgun (WGS) entry which is preliminary data.</text>
</comment>
<protein>
    <submittedName>
        <fullName evidence="2">Uncharacterized protein</fullName>
    </submittedName>
</protein>
<evidence type="ECO:0000313" key="3">
    <source>
        <dbReference type="Proteomes" id="UP001152747"/>
    </source>
</evidence>
<feature type="transmembrane region" description="Helical" evidence="1">
    <location>
        <begin position="12"/>
        <end position="29"/>
    </location>
</feature>
<organism evidence="2 3">
    <name type="scientific">Caenorhabditis angaria</name>
    <dbReference type="NCBI Taxonomy" id="860376"/>
    <lineage>
        <taxon>Eukaryota</taxon>
        <taxon>Metazoa</taxon>
        <taxon>Ecdysozoa</taxon>
        <taxon>Nematoda</taxon>
        <taxon>Chromadorea</taxon>
        <taxon>Rhabditida</taxon>
        <taxon>Rhabditina</taxon>
        <taxon>Rhabditomorpha</taxon>
        <taxon>Rhabditoidea</taxon>
        <taxon>Rhabditidae</taxon>
        <taxon>Peloderinae</taxon>
        <taxon>Caenorhabditis</taxon>
    </lineage>
</organism>
<accession>A0A9P1N4M8</accession>
<dbReference type="PANTHER" id="PTHR47521">
    <property type="entry name" value="SERPENTINE RECEPTOR, CLASS E (EPSILON)-RELATED"/>
    <property type="match status" value="1"/>
</dbReference>
<reference evidence="2" key="1">
    <citation type="submission" date="2022-11" db="EMBL/GenBank/DDBJ databases">
        <authorList>
            <person name="Kikuchi T."/>
        </authorList>
    </citation>
    <scope>NUCLEOTIDE SEQUENCE</scope>
    <source>
        <strain evidence="2">PS1010</strain>
    </source>
</reference>
<evidence type="ECO:0000256" key="1">
    <source>
        <dbReference type="SAM" id="Phobius"/>
    </source>
</evidence>
<gene>
    <name evidence="2" type="ORF">CAMP_LOCUS13575</name>
</gene>
<dbReference type="AlphaFoldDB" id="A0A9P1N4M8"/>
<feature type="transmembrane region" description="Helical" evidence="1">
    <location>
        <begin position="120"/>
        <end position="138"/>
    </location>
</feature>
<feature type="transmembrane region" description="Helical" evidence="1">
    <location>
        <begin position="238"/>
        <end position="257"/>
    </location>
</feature>